<dbReference type="GO" id="GO:0000976">
    <property type="term" value="F:transcription cis-regulatory region binding"/>
    <property type="evidence" value="ECO:0007669"/>
    <property type="project" value="TreeGrafter"/>
</dbReference>
<dbReference type="InterPro" id="IPR046335">
    <property type="entry name" value="LacI/GalR-like_sensor"/>
</dbReference>
<dbReference type="CDD" id="cd06291">
    <property type="entry name" value="PBP1_Qymf-like"/>
    <property type="match status" value="1"/>
</dbReference>
<dbReference type="KEGG" id="ahal:FTX54_014740"/>
<dbReference type="Gene3D" id="3.40.50.2300">
    <property type="match status" value="2"/>
</dbReference>
<dbReference type="Gene3D" id="1.10.260.40">
    <property type="entry name" value="lambda repressor-like DNA-binding domains"/>
    <property type="match status" value="1"/>
</dbReference>
<name>A0A5C7FLD2_9BACI</name>
<dbReference type="PROSITE" id="PS50943">
    <property type="entry name" value="HTH_CROC1"/>
    <property type="match status" value="1"/>
</dbReference>
<organism evidence="8 9">
    <name type="scientific">Alkalicoccus halolimnae</name>
    <dbReference type="NCBI Taxonomy" id="1667239"/>
    <lineage>
        <taxon>Bacteria</taxon>
        <taxon>Bacillati</taxon>
        <taxon>Bacillota</taxon>
        <taxon>Bacilli</taxon>
        <taxon>Bacillales</taxon>
        <taxon>Bacillaceae</taxon>
        <taxon>Alkalicoccus</taxon>
    </lineage>
</organism>
<keyword evidence="9" id="KW-1185">Reference proteome</keyword>
<dbReference type="CDD" id="cd01392">
    <property type="entry name" value="HTH_LacI"/>
    <property type="match status" value="1"/>
</dbReference>
<dbReference type="Pfam" id="PF13377">
    <property type="entry name" value="Peripla_BP_3"/>
    <property type="match status" value="1"/>
</dbReference>
<accession>A0A5C7FLD2</accession>
<dbReference type="InterPro" id="IPR000843">
    <property type="entry name" value="HTH_LacI"/>
</dbReference>
<evidence type="ECO:0000313" key="9">
    <source>
        <dbReference type="Proteomes" id="UP000321816"/>
    </source>
</evidence>
<evidence type="ECO:0000256" key="5">
    <source>
        <dbReference type="ARBA" id="ARBA00023163"/>
    </source>
</evidence>
<dbReference type="PANTHER" id="PTHR30146:SF95">
    <property type="entry name" value="RIBOSE OPERON REPRESSOR"/>
    <property type="match status" value="1"/>
</dbReference>
<dbReference type="InterPro" id="IPR028082">
    <property type="entry name" value="Peripla_BP_I"/>
</dbReference>
<sequence length="337" mass="37059">MPTIKDVAKQAGVSVATVSRVLNKKGYVSKEAEKAVSAAIKKLDYRPNAVARSLYHKTSGMIGLVLPDISNPFFPELARAVEDVALAYGYTVVFCNTDEEVEKEQKYFEALKQKYVDGIILSTSSQEQEAYHQLDLPLVALDRILGENIPTVVSENRKGAELAATHLLDNGCRHLAHLRGPEGVGPADERYEGFMEVVRREKIPYIIKNAGFDMEKAKQTTLKLIRSNPSIDGIFAGSDITAAGAMHALAILGKKVPDDVKVIGFDGIPLGSMLVPGLTTIEQPIYKMGALAARLLIKQIEKNPHDKIYHELPVKLIVRGTTEEVKNDWKSDGSREH</sequence>
<keyword evidence="5" id="KW-0804">Transcription</keyword>
<feature type="domain" description="HTH cro/C1-type" evidence="7">
    <location>
        <begin position="3"/>
        <end position="46"/>
    </location>
</feature>
<dbReference type="FunFam" id="1.10.260.40:FF:000002">
    <property type="entry name" value="HTH-type transcriptional repressor PurR"/>
    <property type="match status" value="1"/>
</dbReference>
<evidence type="ECO:0000256" key="1">
    <source>
        <dbReference type="ARBA" id="ARBA00019435"/>
    </source>
</evidence>
<dbReference type="EMBL" id="CP144914">
    <property type="protein sequence ID" value="WWD79638.1"/>
    <property type="molecule type" value="Genomic_DNA"/>
</dbReference>
<dbReference type="AlphaFoldDB" id="A0A5C7FLD2"/>
<dbReference type="SMART" id="SM00354">
    <property type="entry name" value="HTH_LACI"/>
    <property type="match status" value="1"/>
</dbReference>
<dbReference type="OrthoDB" id="9796186at2"/>
<dbReference type="Proteomes" id="UP000321816">
    <property type="component" value="Chromosome"/>
</dbReference>
<evidence type="ECO:0000256" key="2">
    <source>
        <dbReference type="ARBA" id="ARBA00022491"/>
    </source>
</evidence>
<gene>
    <name evidence="8" type="ORF">FTX54_014740</name>
</gene>
<dbReference type="PROSITE" id="PS50932">
    <property type="entry name" value="HTH_LACI_2"/>
    <property type="match status" value="1"/>
</dbReference>
<keyword evidence="2" id="KW-0678">Repressor</keyword>
<dbReference type="InterPro" id="IPR001387">
    <property type="entry name" value="Cro/C1-type_HTH"/>
</dbReference>
<evidence type="ECO:0000259" key="7">
    <source>
        <dbReference type="PROSITE" id="PS50943"/>
    </source>
</evidence>
<dbReference type="Pfam" id="PF00356">
    <property type="entry name" value="LacI"/>
    <property type="match status" value="1"/>
</dbReference>
<dbReference type="SUPFAM" id="SSF47413">
    <property type="entry name" value="lambda repressor-like DNA-binding domains"/>
    <property type="match status" value="1"/>
</dbReference>
<protein>
    <recommendedName>
        <fullName evidence="1">Catabolite control protein A</fullName>
    </recommendedName>
</protein>
<dbReference type="PANTHER" id="PTHR30146">
    <property type="entry name" value="LACI-RELATED TRANSCRIPTIONAL REPRESSOR"/>
    <property type="match status" value="1"/>
</dbReference>
<dbReference type="GO" id="GO:0003700">
    <property type="term" value="F:DNA-binding transcription factor activity"/>
    <property type="evidence" value="ECO:0007669"/>
    <property type="project" value="TreeGrafter"/>
</dbReference>
<evidence type="ECO:0000256" key="3">
    <source>
        <dbReference type="ARBA" id="ARBA00023015"/>
    </source>
</evidence>
<feature type="domain" description="HTH lacI-type" evidence="6">
    <location>
        <begin position="2"/>
        <end position="56"/>
    </location>
</feature>
<keyword evidence="4 8" id="KW-0238">DNA-binding</keyword>
<evidence type="ECO:0000256" key="4">
    <source>
        <dbReference type="ARBA" id="ARBA00023125"/>
    </source>
</evidence>
<dbReference type="SUPFAM" id="SSF53822">
    <property type="entry name" value="Periplasmic binding protein-like I"/>
    <property type="match status" value="1"/>
</dbReference>
<dbReference type="RefSeq" id="WP_147803701.1">
    <property type="nucleotide sequence ID" value="NZ_CP144914.1"/>
</dbReference>
<proteinExistence type="predicted"/>
<keyword evidence="3" id="KW-0805">Transcription regulation</keyword>
<dbReference type="PRINTS" id="PR00036">
    <property type="entry name" value="HTHLACI"/>
</dbReference>
<evidence type="ECO:0000259" key="6">
    <source>
        <dbReference type="PROSITE" id="PS50932"/>
    </source>
</evidence>
<dbReference type="InterPro" id="IPR010982">
    <property type="entry name" value="Lambda_DNA-bd_dom_sf"/>
</dbReference>
<reference evidence="8 9" key="1">
    <citation type="submission" date="2024-01" db="EMBL/GenBank/DDBJ databases">
        <title>Complete Genome Sequence of Alkalicoccus halolimnae BZ-SZ-XJ29T, a Moderately Halophilic Bacterium Isolated from a Salt Lake.</title>
        <authorList>
            <person name="Zhao B."/>
        </authorList>
    </citation>
    <scope>NUCLEOTIDE SEQUENCE [LARGE SCALE GENOMIC DNA]</scope>
    <source>
        <strain evidence="8 9">BZ-SZ-XJ29</strain>
    </source>
</reference>
<evidence type="ECO:0000313" key="8">
    <source>
        <dbReference type="EMBL" id="WWD79638.1"/>
    </source>
</evidence>
<dbReference type="PROSITE" id="PS00356">
    <property type="entry name" value="HTH_LACI_1"/>
    <property type="match status" value="1"/>
</dbReference>